<comment type="cofactor">
    <cofactor evidence="2 10">
        <name>NAD(+)</name>
        <dbReference type="ChEBI" id="CHEBI:57540"/>
    </cofactor>
</comment>
<dbReference type="GO" id="GO:0003978">
    <property type="term" value="F:UDP-glucose 4-epimerase activity"/>
    <property type="evidence" value="ECO:0007669"/>
    <property type="project" value="UniProtKB-UniRule"/>
</dbReference>
<comment type="subunit">
    <text evidence="10">Homodimer.</text>
</comment>
<gene>
    <name evidence="12" type="primary">galE</name>
    <name evidence="12" type="ORF">H9964_04025</name>
</gene>
<comment type="pathway">
    <text evidence="3 10">Carbohydrate metabolism; galactose metabolism.</text>
</comment>
<evidence type="ECO:0000313" key="12">
    <source>
        <dbReference type="EMBL" id="HIZ72728.1"/>
    </source>
</evidence>
<keyword evidence="8" id="KW-0299">Galactose metabolism</keyword>
<proteinExistence type="inferred from homology"/>
<name>A0A9D2JZY7_9FIRM</name>
<dbReference type="InterPro" id="IPR001509">
    <property type="entry name" value="Epimerase_deHydtase"/>
</dbReference>
<dbReference type="Gene3D" id="3.90.25.10">
    <property type="entry name" value="UDP-galactose 4-epimerase, domain 1"/>
    <property type="match status" value="1"/>
</dbReference>
<comment type="caution">
    <text evidence="12">The sequence shown here is derived from an EMBL/GenBank/DDBJ whole genome shotgun (WGS) entry which is preliminary data.</text>
</comment>
<evidence type="ECO:0000313" key="13">
    <source>
        <dbReference type="Proteomes" id="UP000824102"/>
    </source>
</evidence>
<dbReference type="NCBIfam" id="TIGR01179">
    <property type="entry name" value="galE"/>
    <property type="match status" value="1"/>
</dbReference>
<protein>
    <recommendedName>
        <fullName evidence="6 10">UDP-glucose 4-epimerase</fullName>
        <ecNumber evidence="5 10">5.1.3.2</ecNumber>
    </recommendedName>
</protein>
<dbReference type="EMBL" id="DXBB01000059">
    <property type="protein sequence ID" value="HIZ72728.1"/>
    <property type="molecule type" value="Genomic_DNA"/>
</dbReference>
<reference evidence="12" key="2">
    <citation type="submission" date="2021-04" db="EMBL/GenBank/DDBJ databases">
        <authorList>
            <person name="Gilroy R."/>
        </authorList>
    </citation>
    <scope>NUCLEOTIDE SEQUENCE</scope>
    <source>
        <strain evidence="12">ChiW7-2402</strain>
    </source>
</reference>
<dbReference type="InterPro" id="IPR036291">
    <property type="entry name" value="NAD(P)-bd_dom_sf"/>
</dbReference>
<dbReference type="GO" id="GO:0005829">
    <property type="term" value="C:cytosol"/>
    <property type="evidence" value="ECO:0007669"/>
    <property type="project" value="TreeGrafter"/>
</dbReference>
<dbReference type="PRINTS" id="PR01713">
    <property type="entry name" value="NUCEPIMERASE"/>
</dbReference>
<sequence>MSHILVTGGAGFIGSHTLVELLNSGHDVIVIDNLSNASKISLERVKEITGKDILFYEADIRDRAVLDRIFEEHPIDAVIHFAGLKAVGESVAKPIEYYDNNLVGTLVLLEAMRDHGVKKLIFSSSATVYGTPEQLPLTETCRVGGTTNPYGTSKYFQERMLEDVCVSDKEWSVILLRYFNPVGAHPSGRIGEDPKGIPNNLMPYVAQVASGKLERIGVFGNDYPTPDGTGVRDYIHVVDLARGHLAALKKLEEPGVHIYNLGTGVGYSVLDMIHAFEKACGKTLPYAILPRRAGDIASCYASSEKAERELGWKAEYGIEEMCRDQWNWQKNNPEGYQV</sequence>
<keyword evidence="10" id="KW-0119">Carbohydrate metabolism</keyword>
<keyword evidence="7 10" id="KW-0520">NAD</keyword>
<evidence type="ECO:0000256" key="6">
    <source>
        <dbReference type="ARBA" id="ARBA00018569"/>
    </source>
</evidence>
<dbReference type="CDD" id="cd05247">
    <property type="entry name" value="UDP_G4E_1_SDR_e"/>
    <property type="match status" value="1"/>
</dbReference>
<evidence type="ECO:0000256" key="10">
    <source>
        <dbReference type="RuleBase" id="RU366046"/>
    </source>
</evidence>
<dbReference type="Gene3D" id="3.40.50.720">
    <property type="entry name" value="NAD(P)-binding Rossmann-like Domain"/>
    <property type="match status" value="1"/>
</dbReference>
<dbReference type="EC" id="5.1.3.2" evidence="5 10"/>
<feature type="domain" description="NAD-dependent epimerase/dehydratase" evidence="11">
    <location>
        <begin position="4"/>
        <end position="262"/>
    </location>
</feature>
<dbReference type="GO" id="GO:0006012">
    <property type="term" value="P:galactose metabolic process"/>
    <property type="evidence" value="ECO:0007669"/>
    <property type="project" value="UniProtKB-KW"/>
</dbReference>
<dbReference type="Pfam" id="PF01370">
    <property type="entry name" value="Epimerase"/>
    <property type="match status" value="1"/>
</dbReference>
<evidence type="ECO:0000256" key="4">
    <source>
        <dbReference type="ARBA" id="ARBA00007637"/>
    </source>
</evidence>
<dbReference type="NCBIfam" id="NF007956">
    <property type="entry name" value="PRK10675.1"/>
    <property type="match status" value="1"/>
</dbReference>
<dbReference type="PANTHER" id="PTHR43725">
    <property type="entry name" value="UDP-GLUCOSE 4-EPIMERASE"/>
    <property type="match status" value="1"/>
</dbReference>
<accession>A0A9D2JZY7</accession>
<dbReference type="Proteomes" id="UP000824102">
    <property type="component" value="Unassembled WGS sequence"/>
</dbReference>
<organism evidence="12 13">
    <name type="scientific">Candidatus Gallimonas intestinavium</name>
    <dbReference type="NCBI Taxonomy" id="2838603"/>
    <lineage>
        <taxon>Bacteria</taxon>
        <taxon>Bacillati</taxon>
        <taxon>Bacillota</taxon>
        <taxon>Clostridia</taxon>
        <taxon>Candidatus Gallimonas</taxon>
    </lineage>
</organism>
<evidence type="ECO:0000256" key="2">
    <source>
        <dbReference type="ARBA" id="ARBA00001911"/>
    </source>
</evidence>
<dbReference type="InterPro" id="IPR005886">
    <property type="entry name" value="UDP_G4E"/>
</dbReference>
<dbReference type="AlphaFoldDB" id="A0A9D2JZY7"/>
<dbReference type="SUPFAM" id="SSF51735">
    <property type="entry name" value="NAD(P)-binding Rossmann-fold domains"/>
    <property type="match status" value="1"/>
</dbReference>
<reference evidence="12" key="1">
    <citation type="journal article" date="2021" name="PeerJ">
        <title>Extensive microbial diversity within the chicken gut microbiome revealed by metagenomics and culture.</title>
        <authorList>
            <person name="Gilroy R."/>
            <person name="Ravi A."/>
            <person name="Getino M."/>
            <person name="Pursley I."/>
            <person name="Horton D.L."/>
            <person name="Alikhan N.F."/>
            <person name="Baker D."/>
            <person name="Gharbi K."/>
            <person name="Hall N."/>
            <person name="Watson M."/>
            <person name="Adriaenssens E.M."/>
            <person name="Foster-Nyarko E."/>
            <person name="Jarju S."/>
            <person name="Secka A."/>
            <person name="Antonio M."/>
            <person name="Oren A."/>
            <person name="Chaudhuri R.R."/>
            <person name="La Ragione R."/>
            <person name="Hildebrand F."/>
            <person name="Pallen M.J."/>
        </authorList>
    </citation>
    <scope>NUCLEOTIDE SEQUENCE</scope>
    <source>
        <strain evidence="12">ChiW7-2402</strain>
    </source>
</reference>
<comment type="similarity">
    <text evidence="4 10">Belongs to the NAD(P)-dependent epimerase/dehydratase family.</text>
</comment>
<evidence type="ECO:0000256" key="9">
    <source>
        <dbReference type="ARBA" id="ARBA00023235"/>
    </source>
</evidence>
<keyword evidence="9 10" id="KW-0413">Isomerase</keyword>
<dbReference type="PANTHER" id="PTHR43725:SF47">
    <property type="entry name" value="UDP-GLUCOSE 4-EPIMERASE"/>
    <property type="match status" value="1"/>
</dbReference>
<evidence type="ECO:0000256" key="7">
    <source>
        <dbReference type="ARBA" id="ARBA00023027"/>
    </source>
</evidence>
<evidence type="ECO:0000256" key="5">
    <source>
        <dbReference type="ARBA" id="ARBA00013189"/>
    </source>
</evidence>
<evidence type="ECO:0000256" key="3">
    <source>
        <dbReference type="ARBA" id="ARBA00004947"/>
    </source>
</evidence>
<comment type="catalytic activity">
    <reaction evidence="1 10">
        <text>UDP-alpha-D-glucose = UDP-alpha-D-galactose</text>
        <dbReference type="Rhea" id="RHEA:22168"/>
        <dbReference type="ChEBI" id="CHEBI:58885"/>
        <dbReference type="ChEBI" id="CHEBI:66914"/>
        <dbReference type="EC" id="5.1.3.2"/>
    </reaction>
</comment>
<evidence type="ECO:0000259" key="11">
    <source>
        <dbReference type="Pfam" id="PF01370"/>
    </source>
</evidence>
<evidence type="ECO:0000256" key="8">
    <source>
        <dbReference type="ARBA" id="ARBA00023144"/>
    </source>
</evidence>
<evidence type="ECO:0000256" key="1">
    <source>
        <dbReference type="ARBA" id="ARBA00000083"/>
    </source>
</evidence>